<dbReference type="KEGG" id="mamo:A6B35_31125"/>
<dbReference type="AlphaFoldDB" id="G6Y2X6"/>
<evidence type="ECO:0000313" key="1">
    <source>
        <dbReference type="EMBL" id="EHH13892.1"/>
    </source>
</evidence>
<dbReference type="eggNOG" id="COG1505">
    <property type="taxonomic scope" value="Bacteria"/>
</dbReference>
<accession>G6Y2X6</accession>
<dbReference type="EMBL" id="AGSN01000015">
    <property type="protein sequence ID" value="EHH13892.1"/>
    <property type="molecule type" value="Genomic_DNA"/>
</dbReference>
<dbReference type="SUPFAM" id="SSF50993">
    <property type="entry name" value="Peptidase/esterase 'gauge' domain"/>
    <property type="match status" value="1"/>
</dbReference>
<name>G6Y2X6_9HYPH</name>
<dbReference type="RefSeq" id="WP_006199612.1">
    <property type="nucleotide sequence ID" value="NZ_AGSN01000015.1"/>
</dbReference>
<dbReference type="Proteomes" id="UP000002949">
    <property type="component" value="Unassembled WGS sequence"/>
</dbReference>
<proteinExistence type="predicted"/>
<sequence>MTAFGVRPTLNAPDDDPDFWLGDVEGERTPAWATCQSGRTLEHFGGTQFKRDDDALTAIFDRPDRIPLIRRRSQYLYNFWQDTGNPRGLRWRNTPTAYPPILLVATKRDDWVHPGLRA</sequence>
<keyword evidence="2" id="KW-1185">Reference proteome</keyword>
<gene>
    <name evidence="1" type="ORF">MEA186_01146</name>
</gene>
<protein>
    <submittedName>
        <fullName evidence="1">Prolyl oligopeptidase</fullName>
    </submittedName>
</protein>
<reference evidence="1 2" key="1">
    <citation type="journal article" date="2012" name="J. Bacteriol.">
        <title>Draft Genome Sequence of Plant Growth-Promoting Rhizobium Mesorhizobium amorphae, Isolated from Zinc-Lead Mine Tailings.</title>
        <authorList>
            <person name="Hao X."/>
            <person name="Lin Y."/>
            <person name="Johnstone L."/>
            <person name="Baltrus D.A."/>
            <person name="Miller S.J."/>
            <person name="Wei G."/>
            <person name="Rensing C."/>
        </authorList>
    </citation>
    <scope>NUCLEOTIDE SEQUENCE [LARGE SCALE GENOMIC DNA]</scope>
    <source>
        <strain evidence="1 2">CCNWGS0123</strain>
    </source>
</reference>
<evidence type="ECO:0000313" key="2">
    <source>
        <dbReference type="Proteomes" id="UP000002949"/>
    </source>
</evidence>
<organism evidence="1 2">
    <name type="scientific">Mesorhizobium amorphae CCNWGS0123</name>
    <dbReference type="NCBI Taxonomy" id="1082933"/>
    <lineage>
        <taxon>Bacteria</taxon>
        <taxon>Pseudomonadati</taxon>
        <taxon>Pseudomonadota</taxon>
        <taxon>Alphaproteobacteria</taxon>
        <taxon>Hyphomicrobiales</taxon>
        <taxon>Phyllobacteriaceae</taxon>
        <taxon>Mesorhizobium</taxon>
    </lineage>
</organism>